<feature type="compositionally biased region" description="Low complexity" evidence="1">
    <location>
        <begin position="118"/>
        <end position="138"/>
    </location>
</feature>
<feature type="region of interest" description="Disordered" evidence="1">
    <location>
        <begin position="104"/>
        <end position="141"/>
    </location>
</feature>
<reference evidence="3 4" key="1">
    <citation type="submission" date="2024-01" db="EMBL/GenBank/DDBJ databases">
        <title>Genome mining of biosynthetic gene clusters to explore secondary metabolites of Streptomyces sp.</title>
        <authorList>
            <person name="Baig A."/>
            <person name="Ajitkumar Shintre N."/>
            <person name="Kumar H."/>
            <person name="Anbarasu A."/>
            <person name="Ramaiah S."/>
        </authorList>
    </citation>
    <scope>NUCLEOTIDE SEQUENCE [LARGE SCALE GENOMIC DNA]</scope>
    <source>
        <strain evidence="3 4">A03</strain>
    </source>
</reference>
<dbReference type="EMBL" id="JAYMRR010000005">
    <property type="protein sequence ID" value="MFB8749674.1"/>
    <property type="molecule type" value="Genomic_DNA"/>
</dbReference>
<proteinExistence type="predicted"/>
<comment type="caution">
    <text evidence="3">The sequence shown here is derived from an EMBL/GenBank/DDBJ whole genome shotgun (WGS) entry which is preliminary data.</text>
</comment>
<feature type="compositionally biased region" description="Low complexity" evidence="1">
    <location>
        <begin position="223"/>
        <end position="237"/>
    </location>
</feature>
<dbReference type="RefSeq" id="WP_351938327.1">
    <property type="nucleotide sequence ID" value="NZ_JAYMRR010000005.1"/>
</dbReference>
<gene>
    <name evidence="3" type="ORF">VSS30_12800</name>
</gene>
<accession>A0ABV5DAF0</accession>
<evidence type="ECO:0000256" key="1">
    <source>
        <dbReference type="SAM" id="MobiDB-lite"/>
    </source>
</evidence>
<evidence type="ECO:0000313" key="3">
    <source>
        <dbReference type="EMBL" id="MFB8749674.1"/>
    </source>
</evidence>
<evidence type="ECO:0000313" key="4">
    <source>
        <dbReference type="Proteomes" id="UP001585018"/>
    </source>
</evidence>
<organism evidence="3 4">
    <name type="scientific">Streptomyces parvulus</name>
    <dbReference type="NCBI Taxonomy" id="146923"/>
    <lineage>
        <taxon>Bacteria</taxon>
        <taxon>Bacillati</taxon>
        <taxon>Actinomycetota</taxon>
        <taxon>Actinomycetes</taxon>
        <taxon>Kitasatosporales</taxon>
        <taxon>Streptomycetaceae</taxon>
        <taxon>Streptomyces</taxon>
    </lineage>
</organism>
<name>A0ABV5DAF0_9ACTN</name>
<protein>
    <recommendedName>
        <fullName evidence="5">Secreted protein</fullName>
    </recommendedName>
</protein>
<evidence type="ECO:0008006" key="5">
    <source>
        <dbReference type="Google" id="ProtNLM"/>
    </source>
</evidence>
<keyword evidence="2" id="KW-0732">Signal</keyword>
<evidence type="ECO:0000256" key="2">
    <source>
        <dbReference type="SAM" id="SignalP"/>
    </source>
</evidence>
<feature type="signal peptide" evidence="2">
    <location>
        <begin position="1"/>
        <end position="28"/>
    </location>
</feature>
<feature type="compositionally biased region" description="Acidic residues" evidence="1">
    <location>
        <begin position="106"/>
        <end position="117"/>
    </location>
</feature>
<keyword evidence="4" id="KW-1185">Reference proteome</keyword>
<feature type="chain" id="PRO_5047380254" description="Secreted protein" evidence="2">
    <location>
        <begin position="29"/>
        <end position="245"/>
    </location>
</feature>
<feature type="region of interest" description="Disordered" evidence="1">
    <location>
        <begin position="223"/>
        <end position="245"/>
    </location>
</feature>
<dbReference type="Proteomes" id="UP001585018">
    <property type="component" value="Unassembled WGS sequence"/>
</dbReference>
<sequence length="245" mass="23904">MRLPARRIATTALCAGLLIGISGPAVMAADGESVRERTHAASHAPLPDVAELQSQVGSLAGLGGVLTPVTDMLTAVLKAEDGRLSAADADKLSDAVKDALAKAEAADADADDADTDDTVTTPGTATPAQPPAVTAPEAGDPVTLPAPVAAQDETAAAPDLTATAYAELQKQVDALVKATTAGSAEQVSPAVENVVTGVVNVVAATLVGNGLPAADLAGLPAVPSAPEATAPQAATPASPLPANPA</sequence>